<dbReference type="GO" id="GO:0051539">
    <property type="term" value="F:4 iron, 4 sulfur cluster binding"/>
    <property type="evidence" value="ECO:0007669"/>
    <property type="project" value="UniProtKB-KW"/>
</dbReference>
<keyword evidence="14" id="KW-0249">Electron transport</keyword>
<evidence type="ECO:0000256" key="11">
    <source>
        <dbReference type="ARBA" id="ARBA00022723"/>
    </source>
</evidence>
<keyword evidence="15 24" id="KW-0560">Oxidoreductase</keyword>
<dbReference type="InterPro" id="IPR003097">
    <property type="entry name" value="CysJ-like_FAD-binding"/>
</dbReference>
<dbReference type="GO" id="GO:0046872">
    <property type="term" value="F:metal ion binding"/>
    <property type="evidence" value="ECO:0007669"/>
    <property type="project" value="UniProtKB-KW"/>
</dbReference>
<evidence type="ECO:0000259" key="21">
    <source>
        <dbReference type="PROSITE" id="PS50902"/>
    </source>
</evidence>
<dbReference type="PROSITE" id="PS00551">
    <property type="entry name" value="MOLYBDOPTERIN_PROK_1"/>
    <property type="match status" value="1"/>
</dbReference>
<dbReference type="PRINTS" id="PR00369">
    <property type="entry name" value="FLAVODOXIN"/>
</dbReference>
<keyword evidence="8" id="KW-0500">Molybdenum</keyword>
<keyword evidence="7" id="KW-0004">4Fe-4S</keyword>
<keyword evidence="14" id="KW-0813">Transport</keyword>
<evidence type="ECO:0000256" key="4">
    <source>
        <dbReference type="ARBA" id="ARBA00001974"/>
    </source>
</evidence>
<evidence type="ECO:0000256" key="8">
    <source>
        <dbReference type="ARBA" id="ARBA00022505"/>
    </source>
</evidence>
<dbReference type="InterPro" id="IPR023173">
    <property type="entry name" value="NADPH_Cyt_P450_Rdtase_alpha"/>
</dbReference>
<evidence type="ECO:0000256" key="16">
    <source>
        <dbReference type="ARBA" id="ARBA00023004"/>
    </source>
</evidence>
<dbReference type="Gene3D" id="2.40.30.10">
    <property type="entry name" value="Translation factors"/>
    <property type="match status" value="2"/>
</dbReference>
<dbReference type="PRINTS" id="PR00371">
    <property type="entry name" value="FPNCR"/>
</dbReference>
<dbReference type="SUPFAM" id="SSF63380">
    <property type="entry name" value="Riboflavin synthase domain-like"/>
    <property type="match status" value="1"/>
</dbReference>
<dbReference type="InterPro" id="IPR006657">
    <property type="entry name" value="MoPterin_dinucl-bd_dom"/>
</dbReference>
<keyword evidence="10" id="KW-0288">FMN</keyword>
<comment type="similarity">
    <text evidence="5">Belongs to the prokaryotic molybdopterin-containing oxidoreductase family. NasA/NapA/NarB subfamily.</text>
</comment>
<dbReference type="Pfam" id="PF00258">
    <property type="entry name" value="Flavodoxin_1"/>
    <property type="match status" value="1"/>
</dbReference>
<dbReference type="FunFam" id="3.40.50.80:FF:000001">
    <property type="entry name" value="NADPH--cytochrome P450 reductase 1"/>
    <property type="match status" value="1"/>
</dbReference>
<evidence type="ECO:0000256" key="5">
    <source>
        <dbReference type="ARBA" id="ARBA00008747"/>
    </source>
</evidence>
<dbReference type="EC" id="1.8.1.2" evidence="6"/>
<evidence type="ECO:0000256" key="14">
    <source>
        <dbReference type="ARBA" id="ARBA00022982"/>
    </source>
</evidence>
<keyword evidence="13" id="KW-0521">NADP</keyword>
<reference evidence="25" key="1">
    <citation type="submission" date="2014-09" db="EMBL/GenBank/DDBJ databases">
        <authorList>
            <person name="Illeghems K.G."/>
        </authorList>
    </citation>
    <scope>NUCLEOTIDE SEQUENCE [LARGE SCALE GENOMIC DNA]</scope>
    <source>
        <strain evidence="25">108B</strain>
    </source>
</reference>
<evidence type="ECO:0000256" key="15">
    <source>
        <dbReference type="ARBA" id="ARBA00023002"/>
    </source>
</evidence>
<dbReference type="InterPro" id="IPR001433">
    <property type="entry name" value="OxRdtase_FAD/NAD-bd"/>
</dbReference>
<dbReference type="Pfam" id="PF00384">
    <property type="entry name" value="Molybdopterin"/>
    <property type="match status" value="1"/>
</dbReference>
<dbReference type="GO" id="GO:0019344">
    <property type="term" value="P:cysteine biosynthetic process"/>
    <property type="evidence" value="ECO:0007669"/>
    <property type="project" value="UniProtKB-KW"/>
</dbReference>
<comment type="cofactor">
    <cofactor evidence="3">
        <name>[4Fe-4S] cluster</name>
        <dbReference type="ChEBI" id="CHEBI:49883"/>
    </cofactor>
</comment>
<dbReference type="InterPro" id="IPR009010">
    <property type="entry name" value="Asp_de-COase-like_dom_sf"/>
</dbReference>
<dbReference type="InterPro" id="IPR006656">
    <property type="entry name" value="Mopterin_OxRdtase"/>
</dbReference>
<dbReference type="EMBL" id="LN606600">
    <property type="protein sequence ID" value="CEF42705.1"/>
    <property type="molecule type" value="Genomic_DNA"/>
</dbReference>
<dbReference type="PANTHER" id="PTHR43105">
    <property type="entry name" value="RESPIRATORY NITRATE REDUCTASE"/>
    <property type="match status" value="1"/>
</dbReference>
<dbReference type="RefSeq" id="WP_058988812.1">
    <property type="nucleotide sequence ID" value="NZ_LN606600.1"/>
</dbReference>
<comment type="cofactor">
    <cofactor evidence="2">
        <name>Mo-bis(molybdopterin guanine dinucleotide)</name>
        <dbReference type="ChEBI" id="CHEBI:60539"/>
    </cofactor>
</comment>
<keyword evidence="17" id="KW-0411">Iron-sulfur</keyword>
<protein>
    <recommendedName>
        <fullName evidence="6">assimilatory sulfite reductase (NADPH)</fullName>
        <ecNumber evidence="6">1.8.1.2</ecNumber>
    </recommendedName>
</protein>
<dbReference type="InterPro" id="IPR008254">
    <property type="entry name" value="Flavodoxin/NO_synth"/>
</dbReference>
<dbReference type="SMART" id="SM00926">
    <property type="entry name" value="Molybdop_Fe4S4"/>
    <property type="match status" value="1"/>
</dbReference>
<gene>
    <name evidence="24" type="ORF">ASN_3474</name>
</gene>
<keyword evidence="18" id="KW-0534">Nitrate assimilation</keyword>
<evidence type="ECO:0000313" key="25">
    <source>
        <dbReference type="Proteomes" id="UP000056109"/>
    </source>
</evidence>
<dbReference type="PATRIC" id="fig|446692.3.peg.3688"/>
<dbReference type="Pfam" id="PF01568">
    <property type="entry name" value="Molydop_binding"/>
    <property type="match status" value="1"/>
</dbReference>
<keyword evidence="11" id="KW-0479">Metal-binding</keyword>
<evidence type="ECO:0000313" key="24">
    <source>
        <dbReference type="EMBL" id="CEF42705.1"/>
    </source>
</evidence>
<keyword evidence="19" id="KW-0028">Amino-acid biosynthesis</keyword>
<dbReference type="Pfam" id="PF00667">
    <property type="entry name" value="FAD_binding_1"/>
    <property type="match status" value="1"/>
</dbReference>
<dbReference type="Gene3D" id="3.40.50.740">
    <property type="match status" value="1"/>
</dbReference>
<dbReference type="GO" id="GO:0045333">
    <property type="term" value="P:cellular respiration"/>
    <property type="evidence" value="ECO:0007669"/>
    <property type="project" value="UniProtKB-ARBA"/>
</dbReference>
<feature type="domain" description="4Fe-4S Mo/W bis-MGD-type" evidence="23">
    <location>
        <begin position="3"/>
        <end position="59"/>
    </location>
</feature>
<evidence type="ECO:0000256" key="17">
    <source>
        <dbReference type="ARBA" id="ARBA00023014"/>
    </source>
</evidence>
<dbReference type="SUPFAM" id="SSF53706">
    <property type="entry name" value="Formate dehydrogenase/DMSO reductase, domains 1-3"/>
    <property type="match status" value="1"/>
</dbReference>
<evidence type="ECO:0000256" key="9">
    <source>
        <dbReference type="ARBA" id="ARBA00022630"/>
    </source>
</evidence>
<keyword evidence="19" id="KW-0198">Cysteine biosynthesis</keyword>
<dbReference type="GeneID" id="34784423"/>
<evidence type="ECO:0000256" key="12">
    <source>
        <dbReference type="ARBA" id="ARBA00022827"/>
    </source>
</evidence>
<dbReference type="GO" id="GO:0016020">
    <property type="term" value="C:membrane"/>
    <property type="evidence" value="ECO:0007669"/>
    <property type="project" value="TreeGrafter"/>
</dbReference>
<dbReference type="KEGG" id="asz:ASN_3474"/>
<dbReference type="InterPro" id="IPR001094">
    <property type="entry name" value="Flavdoxin-like"/>
</dbReference>
<evidence type="ECO:0000256" key="7">
    <source>
        <dbReference type="ARBA" id="ARBA00022485"/>
    </source>
</evidence>
<dbReference type="GO" id="GO:0004783">
    <property type="term" value="F:sulfite reductase (NADPH) activity"/>
    <property type="evidence" value="ECO:0007669"/>
    <property type="project" value="UniProtKB-EC"/>
</dbReference>
<dbReference type="InterPro" id="IPR041957">
    <property type="entry name" value="CT_Nitrate-R-NapA-like"/>
</dbReference>
<dbReference type="PROSITE" id="PS51669">
    <property type="entry name" value="4FE4S_MOW_BIS_MGD"/>
    <property type="match status" value="1"/>
</dbReference>
<evidence type="ECO:0000256" key="1">
    <source>
        <dbReference type="ARBA" id="ARBA00001917"/>
    </source>
</evidence>
<feature type="domain" description="FAD-binding FR-type" evidence="22">
    <location>
        <begin position="990"/>
        <end position="1179"/>
    </location>
</feature>
<comment type="catalytic activity">
    <reaction evidence="20">
        <text>hydrogen sulfide + 3 NADP(+) + 3 H2O = sulfite + 3 NADPH + 4 H(+)</text>
        <dbReference type="Rhea" id="RHEA:13801"/>
        <dbReference type="ChEBI" id="CHEBI:15377"/>
        <dbReference type="ChEBI" id="CHEBI:15378"/>
        <dbReference type="ChEBI" id="CHEBI:17359"/>
        <dbReference type="ChEBI" id="CHEBI:29919"/>
        <dbReference type="ChEBI" id="CHEBI:57783"/>
        <dbReference type="ChEBI" id="CHEBI:58349"/>
        <dbReference type="EC" id="1.8.1.2"/>
    </reaction>
</comment>
<comment type="cofactor">
    <cofactor evidence="4">
        <name>FAD</name>
        <dbReference type="ChEBI" id="CHEBI:57692"/>
    </cofactor>
</comment>
<dbReference type="Pfam" id="PF04879">
    <property type="entry name" value="Molybdop_Fe4S4"/>
    <property type="match status" value="1"/>
</dbReference>
<evidence type="ECO:0000256" key="10">
    <source>
        <dbReference type="ARBA" id="ARBA00022643"/>
    </source>
</evidence>
<evidence type="ECO:0000256" key="19">
    <source>
        <dbReference type="ARBA" id="ARBA00023192"/>
    </source>
</evidence>
<dbReference type="InterPro" id="IPR027467">
    <property type="entry name" value="MopterinOxRdtase_cofactor_BS"/>
</dbReference>
<evidence type="ECO:0000256" key="20">
    <source>
        <dbReference type="ARBA" id="ARBA00052219"/>
    </source>
</evidence>
<dbReference type="InterPro" id="IPR017927">
    <property type="entry name" value="FAD-bd_FR_type"/>
</dbReference>
<dbReference type="InterPro" id="IPR006963">
    <property type="entry name" value="Mopterin_OxRdtase_4Fe-4S_dom"/>
</dbReference>
<dbReference type="Pfam" id="PF00175">
    <property type="entry name" value="NAD_binding_1"/>
    <property type="match status" value="1"/>
</dbReference>
<keyword evidence="9" id="KW-0285">Flavoprotein</keyword>
<dbReference type="Gene3D" id="3.40.50.360">
    <property type="match status" value="1"/>
</dbReference>
<dbReference type="SUPFAM" id="SSF50692">
    <property type="entry name" value="ADC-like"/>
    <property type="match status" value="1"/>
</dbReference>
<dbReference type="InterPro" id="IPR017938">
    <property type="entry name" value="Riboflavin_synthase-like_b-brl"/>
</dbReference>
<evidence type="ECO:0000256" key="3">
    <source>
        <dbReference type="ARBA" id="ARBA00001966"/>
    </source>
</evidence>
<dbReference type="Gene3D" id="2.40.40.20">
    <property type="match status" value="1"/>
</dbReference>
<keyword evidence="25" id="KW-1185">Reference proteome</keyword>
<dbReference type="CDD" id="cd02754">
    <property type="entry name" value="MopB_Nitrate-R-NapA-like"/>
    <property type="match status" value="1"/>
</dbReference>
<evidence type="ECO:0000256" key="2">
    <source>
        <dbReference type="ARBA" id="ARBA00001942"/>
    </source>
</evidence>
<dbReference type="InterPro" id="IPR029039">
    <property type="entry name" value="Flavoprotein-like_sf"/>
</dbReference>
<proteinExistence type="inferred from homology"/>
<feature type="domain" description="Flavodoxin-like" evidence="21">
    <location>
        <begin position="820"/>
        <end position="956"/>
    </location>
</feature>
<dbReference type="PROSITE" id="PS50902">
    <property type="entry name" value="FLAVODOXIN_LIKE"/>
    <property type="match status" value="1"/>
</dbReference>
<dbReference type="InterPro" id="IPR001709">
    <property type="entry name" value="Flavoprot_Pyr_Nucl_cyt_Rdtase"/>
</dbReference>
<dbReference type="CDD" id="cd02791">
    <property type="entry name" value="MopB_CT_Nitrate-R-NapA-like"/>
    <property type="match status" value="1"/>
</dbReference>
<dbReference type="Gene3D" id="3.40.50.80">
    <property type="entry name" value="Nucleotide-binding domain of ferredoxin-NADP reductase (FNR) module"/>
    <property type="match status" value="1"/>
</dbReference>
<sequence>MAREEVRTVCPYCGVGCGVILEVEDDRIRKVRGDSAHPANGGRLCTKGSSCDKPLLSDQRLHRALIRSRRGEKVVPVAMQQAIETTAERLRAILDAHGPDAIAFYVSGQMSMEAQYLINKLAKGFVRSQHIESNSRLCMAAAGTGYKLSLGADAPPGSYEDFDCTDLFFVIGANMADCHPILFLRLMDRKRAGAKLIVVDPRRTATAEKADLYLPIRPGTDLALLNGLLHVLVKNDAIDRKFIARATTGWEAMEAFLDEYAPQTVAEITGLPVEDILTAAHWIAEAGEWMSLWTMGLNQSIAGTWNTNALCNLHLATGAICRPGSGPFSLTGQPNAMGGREMGYMGPGLPGQRSALVAADRAFTEKLWALPAGTLRETGGGGAIAMFEAMERGEIKACWVICTNPVATVANRRHVIRGLEAAECVIVQDAFADSETTRFADIVLPAALWAEGDGVQVNSDRTMTLARKAVSPPGEALADWDIIARVARAMGFVKDFAFTSAAEVFSEASQFSNPKTGYDIAGVSHERLHKGPVQWPAPAGDTQARHPIRYISPDREGPVFATPDGKGVFFARPWMRPKEWPDEDFPFVLNSGRLQHQWHTLTKTGRVESLNRLNPGPFVEIAPCDAQALGLKQDDSVRITSRRGQIVLPAQISTRVRPGTCFAPFHWNDRFGEDLTVNSVTPDTVDPLSLQPGFKLCAVTLERIEKPACPAPEGAEPSRKGHSVMMLRALTSHLGLERSDQPVAASLSDDARAWLSGFLDGLKMAPPGAGEMPMLPASAPLPAQMRARISGLLAGLYSRTYADHEVLPLQEANASTAPKIIVWWASQTGRAEGLAATIVTWLREAGHEAEAKCLDTFDTASNFVGAALFVVSTFGDGDPPDCAVPFWDMLRTQKGPMSGLTFAVLALGDSSYANFCGFGRALDGHLTELGATPLLERVECEPDFEDMVEAWRGTLLNAFSQLSSDKTEAMLPALPLQVEKPAAPVSGSRDAPVMARLCINERLCATGYDRDTRRIGLDVSGTELNWTPGDALGIWPRNPEHHVEVALRALGLAEDTPIVLRGCGTVGLREALVRHLDLTRPNPAMLAALGGRAPDFLPDLLKEASLTVTAQDVASLFRRLQPRLYSIASSPKVAGRVIELTMGVSCTPWPGICSNWLAGLTEDAEIPVFIQPTTHFRLPTDDDAAMIMIGPGTGIAPFRGFLQERAARKSTGRNWLFFGERHAAKGFYYQDELDAFLAAGLLTRLDTAFSRDQSKRIYVQDRMEAAGTELWDWLKEGAYVYVCGDATRMARDVDAALRRIVARHGNLSSGDADAFVSNLTREGRYLRDVY</sequence>
<dbReference type="Gene3D" id="3.40.228.10">
    <property type="entry name" value="Dimethylsulfoxide Reductase, domain 2"/>
    <property type="match status" value="1"/>
</dbReference>
<dbReference type="GO" id="GO:0042128">
    <property type="term" value="P:nitrate assimilation"/>
    <property type="evidence" value="ECO:0007669"/>
    <property type="project" value="UniProtKB-KW"/>
</dbReference>
<evidence type="ECO:0000259" key="23">
    <source>
        <dbReference type="PROSITE" id="PS51669"/>
    </source>
</evidence>
<name>A0A0U5F2R3_9PROT</name>
<dbReference type="Proteomes" id="UP000056109">
    <property type="component" value="Chromosome I"/>
</dbReference>
<keyword evidence="12" id="KW-0274">FAD</keyword>
<dbReference type="PROSITE" id="PS51384">
    <property type="entry name" value="FAD_FR"/>
    <property type="match status" value="1"/>
</dbReference>
<accession>A0A0U5F2R3</accession>
<keyword evidence="16" id="KW-0408">Iron</keyword>
<evidence type="ECO:0000256" key="13">
    <source>
        <dbReference type="ARBA" id="ARBA00022857"/>
    </source>
</evidence>
<dbReference type="SUPFAM" id="SSF52343">
    <property type="entry name" value="Ferredoxin reductase-like, C-terminal NADP-linked domain"/>
    <property type="match status" value="1"/>
</dbReference>
<dbReference type="Gene3D" id="2.20.25.90">
    <property type="entry name" value="ADC-like domains"/>
    <property type="match status" value="1"/>
</dbReference>
<dbReference type="GO" id="GO:0043546">
    <property type="term" value="F:molybdopterin cofactor binding"/>
    <property type="evidence" value="ECO:0007669"/>
    <property type="project" value="InterPro"/>
</dbReference>
<evidence type="ECO:0000256" key="18">
    <source>
        <dbReference type="ARBA" id="ARBA00023063"/>
    </source>
</evidence>
<dbReference type="InterPro" id="IPR050123">
    <property type="entry name" value="Prok_molybdopt-oxidoreductase"/>
</dbReference>
<evidence type="ECO:0000259" key="22">
    <source>
        <dbReference type="PROSITE" id="PS51384"/>
    </source>
</evidence>
<evidence type="ECO:0000256" key="6">
    <source>
        <dbReference type="ARBA" id="ARBA00012604"/>
    </source>
</evidence>
<dbReference type="GO" id="GO:1990204">
    <property type="term" value="C:oxidoreductase complex"/>
    <property type="evidence" value="ECO:0007669"/>
    <property type="project" value="UniProtKB-ARBA"/>
</dbReference>
<dbReference type="PANTHER" id="PTHR43105:SF9">
    <property type="entry name" value="NADPH-FE(3+) OXIDOREDUCTASE SUBUNIT ALPHA"/>
    <property type="match status" value="1"/>
</dbReference>
<comment type="cofactor">
    <cofactor evidence="1">
        <name>FMN</name>
        <dbReference type="ChEBI" id="CHEBI:58210"/>
    </cofactor>
</comment>
<dbReference type="InterPro" id="IPR039261">
    <property type="entry name" value="FNR_nucleotide-bd"/>
</dbReference>
<organism evidence="24 25">
    <name type="scientific">Acetobacter senegalensis</name>
    <dbReference type="NCBI Taxonomy" id="446692"/>
    <lineage>
        <taxon>Bacteria</taxon>
        <taxon>Pseudomonadati</taxon>
        <taxon>Pseudomonadota</taxon>
        <taxon>Alphaproteobacteria</taxon>
        <taxon>Acetobacterales</taxon>
        <taxon>Acetobacteraceae</taxon>
        <taxon>Acetobacter</taxon>
    </lineage>
</organism>
<dbReference type="SUPFAM" id="SSF52218">
    <property type="entry name" value="Flavoproteins"/>
    <property type="match status" value="1"/>
</dbReference>
<dbReference type="GO" id="GO:0010181">
    <property type="term" value="F:FMN binding"/>
    <property type="evidence" value="ECO:0007669"/>
    <property type="project" value="InterPro"/>
</dbReference>
<dbReference type="Gene3D" id="1.20.990.10">
    <property type="entry name" value="NADPH-cytochrome p450 Reductase, Chain A, domain 3"/>
    <property type="match status" value="2"/>
</dbReference>